<evidence type="ECO:0000256" key="10">
    <source>
        <dbReference type="SAM" id="SignalP"/>
    </source>
</evidence>
<keyword evidence="13" id="KW-1185">Reference proteome</keyword>
<feature type="chain" id="PRO_5034406431" description="Cadherin domain-containing protein" evidence="10">
    <location>
        <begin position="18"/>
        <end position="1146"/>
    </location>
</feature>
<feature type="domain" description="Cadherin" evidence="11">
    <location>
        <begin position="187"/>
        <end position="325"/>
    </location>
</feature>
<reference evidence="12" key="1">
    <citation type="submission" date="2019-05" db="EMBL/GenBank/DDBJ databases">
        <title>Annotation for the trematode Fasciolopsis buski.</title>
        <authorList>
            <person name="Choi Y.-J."/>
        </authorList>
    </citation>
    <scope>NUCLEOTIDE SEQUENCE</scope>
    <source>
        <strain evidence="12">HT</strain>
        <tissue evidence="12">Whole worm</tissue>
    </source>
</reference>
<dbReference type="InterPro" id="IPR015919">
    <property type="entry name" value="Cadherin-like_sf"/>
</dbReference>
<evidence type="ECO:0000256" key="2">
    <source>
        <dbReference type="ARBA" id="ARBA00022692"/>
    </source>
</evidence>
<dbReference type="CDD" id="cd11304">
    <property type="entry name" value="Cadherin_repeat"/>
    <property type="match status" value="7"/>
</dbReference>
<dbReference type="SMART" id="SM00112">
    <property type="entry name" value="CA"/>
    <property type="match status" value="6"/>
</dbReference>
<protein>
    <recommendedName>
        <fullName evidence="11">Cadherin domain-containing protein</fullName>
    </recommendedName>
</protein>
<keyword evidence="5 9" id="KW-1133">Transmembrane helix</keyword>
<dbReference type="GO" id="GO:0005886">
    <property type="term" value="C:plasma membrane"/>
    <property type="evidence" value="ECO:0007669"/>
    <property type="project" value="InterPro"/>
</dbReference>
<feature type="domain" description="Cadherin" evidence="11">
    <location>
        <begin position="633"/>
        <end position="752"/>
    </location>
</feature>
<accession>A0A8E0RPS8</accession>
<evidence type="ECO:0000256" key="1">
    <source>
        <dbReference type="ARBA" id="ARBA00004167"/>
    </source>
</evidence>
<feature type="domain" description="Cadherin" evidence="11">
    <location>
        <begin position="34"/>
        <end position="179"/>
    </location>
</feature>
<evidence type="ECO:0000256" key="3">
    <source>
        <dbReference type="ARBA" id="ARBA00022737"/>
    </source>
</evidence>
<dbReference type="PRINTS" id="PR00205">
    <property type="entry name" value="CADHERIN"/>
</dbReference>
<dbReference type="Proteomes" id="UP000728185">
    <property type="component" value="Unassembled WGS sequence"/>
</dbReference>
<name>A0A8E0RPS8_9TREM</name>
<keyword evidence="2 9" id="KW-0812">Transmembrane</keyword>
<dbReference type="OrthoDB" id="6252479at2759"/>
<comment type="subcellular location">
    <subcellularLocation>
        <location evidence="1">Membrane</location>
        <topology evidence="1">Single-pass membrane protein</topology>
    </subcellularLocation>
</comment>
<dbReference type="Gene3D" id="2.60.40.60">
    <property type="entry name" value="Cadherins"/>
    <property type="match status" value="7"/>
</dbReference>
<evidence type="ECO:0000313" key="12">
    <source>
        <dbReference type="EMBL" id="KAA0186045.1"/>
    </source>
</evidence>
<dbReference type="InterPro" id="IPR020894">
    <property type="entry name" value="Cadherin_CS"/>
</dbReference>
<feature type="domain" description="Cadherin" evidence="11">
    <location>
        <begin position="569"/>
        <end position="611"/>
    </location>
</feature>
<sequence length="1146" mass="127227">MDFLYIIILLYAQPVWTISRYRSQQPTPLAGLARPIRFTVSVSESNASDQVVANLTALILTTTELPVQMSTRLHETHVRLNFELLDVSANLMANLPPQRRVSFVHLVQLDQHTGVIRFAIPLDRERLCPDAIGTDQRCTISLLVAVHMIPITSSHLATETVYADLTVIVIDINDNAPYFPSPNSPDNAPMAIITIDEECPIGTMIQLPQATDADTPEHGVQRYEFHPTNTPVRVREHFDIVQFRHQPGLRCEDLSPTQLEIMNIDAAVADSRPIVPCLRTIRRLDRETVGDQFHFTLLASDSSGKRGEIAMQLLIRDINDHAPEWPSKLELFDGSGRSHWVSASPSEPGQENESKQTHYSFSIPECTKQHKLIRLEARDKDDPQQEAGKITFRLSDRSPDNQATALRRRVFVSNNHLYLTDRGLRGLVQPNLTIVVSASDGVGKTTEAWFHLRIDDCNDHKPTILIQNTDYLTIPEESAGKSHLISLITVRDFDLVTSPNSQFSCFLNDTTYLELKEVVSGPTADDQTGLQSNVHQGNEIILGDKKTDLTSRRGRWSVYRLGSRPDVSFDRETDAIYTIMFECIDKGSPSLTASRPITIHIEDINDNSPQFVTSCSLSHYNRERGDQKSQRSCQAQFEFTVAESAERGSLIGSVRAVDLDNGDNARIEYTLLPLNRTTNVSNPNKSEVFRPETLFTVSPAGEFHLIGELDRERQDVYQFLVQATDHGKPQRLSTTATVTVHVADVNDCAPVFHGDYVFEVVESYGSSTIHQVLGTLNATDADLGRNGSVHYRLAVHPRETGHGGLSSSLTGATLPGSQVVKVSHDGQITIYGVVDREQNTMIMVDVIAEDNGVPVHLSALTTVTIHVLDLNDNKPRFVQTDSDTGRPATARTNLARESFGTMGIPSSFEPISSDATYRLNLSLDTSIGTLVTKFEAIDPDNGPNGTVLFELIYSGGTAQTRKDPDNSSTSTFTLHPDGRLILTNRLDFDTVYAGSTRLVPRRYRRPDHLLIRVSDQGPIPEYVITGVQIMYHDTSPIVNEPPSQMLSESSSSRSALQSAQTNGTVFGAVARPIDRRRSHQLGTNTQMSTKRAYAYAGPGKSHGLPVLYILALAICFALILVITSLVYLYFKMRKPPAETTQRNKHT</sequence>
<keyword evidence="7" id="KW-0325">Glycoprotein</keyword>
<feature type="domain" description="Cadherin" evidence="11">
    <location>
        <begin position="913"/>
        <end position="1044"/>
    </location>
</feature>
<feature type="domain" description="Cadherin" evidence="11">
    <location>
        <begin position="355"/>
        <end position="464"/>
    </location>
</feature>
<evidence type="ECO:0000256" key="7">
    <source>
        <dbReference type="ARBA" id="ARBA00023180"/>
    </source>
</evidence>
<dbReference type="InterPro" id="IPR050174">
    <property type="entry name" value="Protocadherin/Cadherin-CA"/>
</dbReference>
<evidence type="ECO:0000256" key="9">
    <source>
        <dbReference type="SAM" id="Phobius"/>
    </source>
</evidence>
<feature type="signal peptide" evidence="10">
    <location>
        <begin position="1"/>
        <end position="17"/>
    </location>
</feature>
<dbReference type="GO" id="GO:0005509">
    <property type="term" value="F:calcium ion binding"/>
    <property type="evidence" value="ECO:0007669"/>
    <property type="project" value="UniProtKB-UniRule"/>
</dbReference>
<dbReference type="PROSITE" id="PS00232">
    <property type="entry name" value="CADHERIN_1"/>
    <property type="match status" value="3"/>
</dbReference>
<proteinExistence type="predicted"/>
<keyword evidence="6 9" id="KW-0472">Membrane</keyword>
<evidence type="ECO:0000256" key="5">
    <source>
        <dbReference type="ARBA" id="ARBA00022989"/>
    </source>
</evidence>
<comment type="caution">
    <text evidence="12">The sequence shown here is derived from an EMBL/GenBank/DDBJ whole genome shotgun (WGS) entry which is preliminary data.</text>
</comment>
<dbReference type="EMBL" id="LUCM01010006">
    <property type="protein sequence ID" value="KAA0186045.1"/>
    <property type="molecule type" value="Genomic_DNA"/>
</dbReference>
<dbReference type="PROSITE" id="PS50268">
    <property type="entry name" value="CADHERIN_2"/>
    <property type="match status" value="7"/>
</dbReference>
<dbReference type="FunFam" id="2.60.40.60:FF:000094">
    <property type="entry name" value="protocadherin gamma-C4 isoform X2"/>
    <property type="match status" value="1"/>
</dbReference>
<gene>
    <name evidence="12" type="ORF">FBUS_00322</name>
</gene>
<feature type="non-terminal residue" evidence="12">
    <location>
        <position position="1146"/>
    </location>
</feature>
<feature type="domain" description="Cadherin" evidence="11">
    <location>
        <begin position="752"/>
        <end position="877"/>
    </location>
</feature>
<organism evidence="12 13">
    <name type="scientific">Fasciolopsis buskii</name>
    <dbReference type="NCBI Taxonomy" id="27845"/>
    <lineage>
        <taxon>Eukaryota</taxon>
        <taxon>Metazoa</taxon>
        <taxon>Spiralia</taxon>
        <taxon>Lophotrochozoa</taxon>
        <taxon>Platyhelminthes</taxon>
        <taxon>Trematoda</taxon>
        <taxon>Digenea</taxon>
        <taxon>Plagiorchiida</taxon>
        <taxon>Echinostomata</taxon>
        <taxon>Echinostomatoidea</taxon>
        <taxon>Fasciolidae</taxon>
        <taxon>Fasciolopsis</taxon>
    </lineage>
</organism>
<evidence type="ECO:0000259" key="11">
    <source>
        <dbReference type="PROSITE" id="PS50268"/>
    </source>
</evidence>
<keyword evidence="4 8" id="KW-0106">Calcium</keyword>
<evidence type="ECO:0000256" key="8">
    <source>
        <dbReference type="PROSITE-ProRule" id="PRU00043"/>
    </source>
</evidence>
<evidence type="ECO:0000256" key="4">
    <source>
        <dbReference type="ARBA" id="ARBA00022837"/>
    </source>
</evidence>
<keyword evidence="10" id="KW-0732">Signal</keyword>
<feature type="transmembrane region" description="Helical" evidence="9">
    <location>
        <begin position="1106"/>
        <end position="1130"/>
    </location>
</feature>
<evidence type="ECO:0000313" key="13">
    <source>
        <dbReference type="Proteomes" id="UP000728185"/>
    </source>
</evidence>
<dbReference type="PANTHER" id="PTHR24028">
    <property type="entry name" value="CADHERIN-87A"/>
    <property type="match status" value="1"/>
</dbReference>
<keyword evidence="3" id="KW-0677">Repeat</keyword>
<dbReference type="Pfam" id="PF00028">
    <property type="entry name" value="Cadherin"/>
    <property type="match status" value="1"/>
</dbReference>
<dbReference type="GO" id="GO:0007156">
    <property type="term" value="P:homophilic cell adhesion via plasma membrane adhesion molecules"/>
    <property type="evidence" value="ECO:0007669"/>
    <property type="project" value="InterPro"/>
</dbReference>
<dbReference type="PANTHER" id="PTHR24028:SF146">
    <property type="entry name" value="CADHERIN 96CB, ISOFORM D-RELATED"/>
    <property type="match status" value="1"/>
</dbReference>
<dbReference type="SUPFAM" id="SSF49313">
    <property type="entry name" value="Cadherin-like"/>
    <property type="match status" value="6"/>
</dbReference>
<dbReference type="InterPro" id="IPR002126">
    <property type="entry name" value="Cadherin-like_dom"/>
</dbReference>
<evidence type="ECO:0000256" key="6">
    <source>
        <dbReference type="ARBA" id="ARBA00023136"/>
    </source>
</evidence>
<dbReference type="AlphaFoldDB" id="A0A8E0RPS8"/>